<dbReference type="EMBL" id="LN891017">
    <property type="protein sequence ID" value="CUS11575.1"/>
    <property type="molecule type" value="Genomic_DNA"/>
</dbReference>
<keyword evidence="2" id="KW-1133">Transmembrane helix</keyword>
<reference evidence="4" key="1">
    <citation type="submission" date="2015-10" db="EMBL/GenBank/DDBJ databases">
        <authorList>
            <person name="Regsiter A."/>
            <person name="william w."/>
        </authorList>
    </citation>
    <scope>NUCLEOTIDE SEQUENCE</scope>
    <source>
        <strain evidence="4">Montdore</strain>
    </source>
</reference>
<dbReference type="PROSITE" id="PS00636">
    <property type="entry name" value="DNAJ_1"/>
    <property type="match status" value="1"/>
</dbReference>
<evidence type="ECO:0000256" key="2">
    <source>
        <dbReference type="SAM" id="Phobius"/>
    </source>
</evidence>
<gene>
    <name evidence="4" type="ORF">GSTUAT00004323001</name>
</gene>
<dbReference type="Proteomes" id="UP001412239">
    <property type="component" value="Unassembled WGS sequence"/>
</dbReference>
<feature type="compositionally biased region" description="Low complexity" evidence="1">
    <location>
        <begin position="116"/>
        <end position="128"/>
    </location>
</feature>
<dbReference type="PRINTS" id="PR00625">
    <property type="entry name" value="JDOMAIN"/>
</dbReference>
<protein>
    <recommendedName>
        <fullName evidence="3">J domain-containing protein</fullName>
    </recommendedName>
</protein>
<feature type="region of interest" description="Disordered" evidence="1">
    <location>
        <begin position="113"/>
        <end position="143"/>
    </location>
</feature>
<dbReference type="InterPro" id="IPR053025">
    <property type="entry name" value="Mito_ATP_Synthase-Asso"/>
</dbReference>
<dbReference type="Gene3D" id="1.10.287.110">
    <property type="entry name" value="DnaJ domain"/>
    <property type="match status" value="1"/>
</dbReference>
<dbReference type="InterPro" id="IPR018253">
    <property type="entry name" value="DnaJ_domain_CS"/>
</dbReference>
<dbReference type="SUPFAM" id="SSF46565">
    <property type="entry name" value="Chaperone J-domain"/>
    <property type="match status" value="1"/>
</dbReference>
<evidence type="ECO:0000313" key="5">
    <source>
        <dbReference type="Proteomes" id="UP001412239"/>
    </source>
</evidence>
<keyword evidence="2" id="KW-0472">Membrane</keyword>
<dbReference type="PROSITE" id="PS50076">
    <property type="entry name" value="DNAJ_2"/>
    <property type="match status" value="1"/>
</dbReference>
<dbReference type="PANTHER" id="PTHR44873:SF1">
    <property type="entry name" value="DNAJ HOMOLOG SUBFAMILY C MEMBER 30, MITOCHONDRIAL"/>
    <property type="match status" value="1"/>
</dbReference>
<feature type="transmembrane region" description="Helical" evidence="2">
    <location>
        <begin position="218"/>
        <end position="238"/>
    </location>
</feature>
<organism evidence="4 5">
    <name type="scientific">Tuber aestivum</name>
    <name type="common">summer truffle</name>
    <dbReference type="NCBI Taxonomy" id="59557"/>
    <lineage>
        <taxon>Eukaryota</taxon>
        <taxon>Fungi</taxon>
        <taxon>Dikarya</taxon>
        <taxon>Ascomycota</taxon>
        <taxon>Pezizomycotina</taxon>
        <taxon>Pezizomycetes</taxon>
        <taxon>Pezizales</taxon>
        <taxon>Tuberaceae</taxon>
        <taxon>Tuber</taxon>
    </lineage>
</organism>
<evidence type="ECO:0000313" key="4">
    <source>
        <dbReference type="EMBL" id="CUS11575.1"/>
    </source>
</evidence>
<name>A0A292PY04_9PEZI</name>
<evidence type="ECO:0000259" key="3">
    <source>
        <dbReference type="PROSITE" id="PS50076"/>
    </source>
</evidence>
<keyword evidence="5" id="KW-1185">Reference proteome</keyword>
<dbReference type="SMART" id="SM00271">
    <property type="entry name" value="DnaJ"/>
    <property type="match status" value="1"/>
</dbReference>
<dbReference type="AlphaFoldDB" id="A0A292PY04"/>
<proteinExistence type="predicted"/>
<accession>A0A292PY04</accession>
<dbReference type="InterPro" id="IPR036869">
    <property type="entry name" value="J_dom_sf"/>
</dbReference>
<feature type="domain" description="J" evidence="3">
    <location>
        <begin position="39"/>
        <end position="104"/>
    </location>
</feature>
<keyword evidence="2" id="KW-0812">Transmembrane</keyword>
<dbReference type="Pfam" id="PF00226">
    <property type="entry name" value="DnaJ"/>
    <property type="match status" value="1"/>
</dbReference>
<dbReference type="PANTHER" id="PTHR44873">
    <property type="entry name" value="DNAJ HOMOLOG SUBFAMILY C MEMBER 30, MITOCHONDRIAL"/>
    <property type="match status" value="1"/>
</dbReference>
<dbReference type="InterPro" id="IPR001623">
    <property type="entry name" value="DnaJ_domain"/>
</dbReference>
<evidence type="ECO:0000256" key="1">
    <source>
        <dbReference type="SAM" id="MobiDB-lite"/>
    </source>
</evidence>
<dbReference type="CDD" id="cd06257">
    <property type="entry name" value="DnaJ"/>
    <property type="match status" value="1"/>
</dbReference>
<sequence>MPSRLTLSNILNGTRSFSSPKVKLSRFHASAICLANEVNHYETLGVPYSATKAEIKKRFYELSKKHHPDLNRHDPHAPKRFVSISSAYAILGNAEKKEKYDREVRRRVSGSIAWTSSASGSPAGARPAQGLSKRRTHFHGPPPSFYRNGGWATFKGSCGNPRPNARVAGGAAGFPNDGYMHDVPHFNFDLKYRQHRTQEQRWESRCKAPRVVNDGKGIVMPLVSVAMILLVAVSLGSYGQSKQDRKYE</sequence>